<gene>
    <name evidence="1" type="ORF">DFH94DRAFT_818879</name>
</gene>
<dbReference type="EMBL" id="WHVB01000004">
    <property type="protein sequence ID" value="KAF8483503.1"/>
    <property type="molecule type" value="Genomic_DNA"/>
</dbReference>
<organism evidence="1 2">
    <name type="scientific">Russula ochroleuca</name>
    <dbReference type="NCBI Taxonomy" id="152965"/>
    <lineage>
        <taxon>Eukaryota</taxon>
        <taxon>Fungi</taxon>
        <taxon>Dikarya</taxon>
        <taxon>Basidiomycota</taxon>
        <taxon>Agaricomycotina</taxon>
        <taxon>Agaricomycetes</taxon>
        <taxon>Russulales</taxon>
        <taxon>Russulaceae</taxon>
        <taxon>Russula</taxon>
    </lineage>
</organism>
<evidence type="ECO:0000313" key="2">
    <source>
        <dbReference type="Proteomes" id="UP000759537"/>
    </source>
</evidence>
<dbReference type="Proteomes" id="UP000759537">
    <property type="component" value="Unassembled WGS sequence"/>
</dbReference>
<accession>A0A9P5N0R4</accession>
<reference evidence="1" key="2">
    <citation type="journal article" date="2020" name="Nat. Commun.">
        <title>Large-scale genome sequencing of mycorrhizal fungi provides insights into the early evolution of symbiotic traits.</title>
        <authorList>
            <person name="Miyauchi S."/>
            <person name="Kiss E."/>
            <person name="Kuo A."/>
            <person name="Drula E."/>
            <person name="Kohler A."/>
            <person name="Sanchez-Garcia M."/>
            <person name="Morin E."/>
            <person name="Andreopoulos B."/>
            <person name="Barry K.W."/>
            <person name="Bonito G."/>
            <person name="Buee M."/>
            <person name="Carver A."/>
            <person name="Chen C."/>
            <person name="Cichocki N."/>
            <person name="Clum A."/>
            <person name="Culley D."/>
            <person name="Crous P.W."/>
            <person name="Fauchery L."/>
            <person name="Girlanda M."/>
            <person name="Hayes R.D."/>
            <person name="Keri Z."/>
            <person name="LaButti K."/>
            <person name="Lipzen A."/>
            <person name="Lombard V."/>
            <person name="Magnuson J."/>
            <person name="Maillard F."/>
            <person name="Murat C."/>
            <person name="Nolan M."/>
            <person name="Ohm R.A."/>
            <person name="Pangilinan J."/>
            <person name="Pereira M.F."/>
            <person name="Perotto S."/>
            <person name="Peter M."/>
            <person name="Pfister S."/>
            <person name="Riley R."/>
            <person name="Sitrit Y."/>
            <person name="Stielow J.B."/>
            <person name="Szollosi G."/>
            <person name="Zifcakova L."/>
            <person name="Stursova M."/>
            <person name="Spatafora J.W."/>
            <person name="Tedersoo L."/>
            <person name="Vaario L.M."/>
            <person name="Yamada A."/>
            <person name="Yan M."/>
            <person name="Wang P."/>
            <person name="Xu J."/>
            <person name="Bruns T."/>
            <person name="Baldrian P."/>
            <person name="Vilgalys R."/>
            <person name="Dunand C."/>
            <person name="Henrissat B."/>
            <person name="Grigoriev I.V."/>
            <person name="Hibbett D."/>
            <person name="Nagy L.G."/>
            <person name="Martin F.M."/>
        </authorList>
    </citation>
    <scope>NUCLEOTIDE SEQUENCE</scope>
    <source>
        <strain evidence="1">Prilba</strain>
    </source>
</reference>
<keyword evidence="2" id="KW-1185">Reference proteome</keyword>
<protein>
    <submittedName>
        <fullName evidence="1">Uncharacterized protein</fullName>
    </submittedName>
</protein>
<sequence length="298" mass="31848">MTEINPYPVLCVMTVHAKVNGKPLVLPDRICIMGMSWFDDTIDLAASTADQAGLSPQVVGLANLATNMTSAPTVQLIREPPPRDAGKMGTVELLITYSVGTPLYTDGNRRSRLRAFHDISPSTLRILEGRSPSEERDGLKKSCTAPPNRWVSPIEEGGTTAAVVEQGQDGTMSITVKASSGTYRTCPRYDDQTVTPVLGARSRSPYFSASTVSLAFPSSSYVRVSLQASGIILIQIYIALQSCIKVHNAQVSPPVLAGQKVTIWAGEDHEAAAPPPTEIFVFSPAIFTHIPLGASGNP</sequence>
<name>A0A9P5N0R4_9AGAM</name>
<proteinExistence type="predicted"/>
<comment type="caution">
    <text evidence="1">The sequence shown here is derived from an EMBL/GenBank/DDBJ whole genome shotgun (WGS) entry which is preliminary data.</text>
</comment>
<evidence type="ECO:0000313" key="1">
    <source>
        <dbReference type="EMBL" id="KAF8483503.1"/>
    </source>
</evidence>
<reference evidence="1" key="1">
    <citation type="submission" date="2019-10" db="EMBL/GenBank/DDBJ databases">
        <authorList>
            <consortium name="DOE Joint Genome Institute"/>
            <person name="Kuo A."/>
            <person name="Miyauchi S."/>
            <person name="Kiss E."/>
            <person name="Drula E."/>
            <person name="Kohler A."/>
            <person name="Sanchez-Garcia M."/>
            <person name="Andreopoulos B."/>
            <person name="Barry K.W."/>
            <person name="Bonito G."/>
            <person name="Buee M."/>
            <person name="Carver A."/>
            <person name="Chen C."/>
            <person name="Cichocki N."/>
            <person name="Clum A."/>
            <person name="Culley D."/>
            <person name="Crous P.W."/>
            <person name="Fauchery L."/>
            <person name="Girlanda M."/>
            <person name="Hayes R."/>
            <person name="Keri Z."/>
            <person name="LaButti K."/>
            <person name="Lipzen A."/>
            <person name="Lombard V."/>
            <person name="Magnuson J."/>
            <person name="Maillard F."/>
            <person name="Morin E."/>
            <person name="Murat C."/>
            <person name="Nolan M."/>
            <person name="Ohm R."/>
            <person name="Pangilinan J."/>
            <person name="Pereira M."/>
            <person name="Perotto S."/>
            <person name="Peter M."/>
            <person name="Riley R."/>
            <person name="Sitrit Y."/>
            <person name="Stielow B."/>
            <person name="Szollosi G."/>
            <person name="Zifcakova L."/>
            <person name="Stursova M."/>
            <person name="Spatafora J.W."/>
            <person name="Tedersoo L."/>
            <person name="Vaario L.-M."/>
            <person name="Yamada A."/>
            <person name="Yan M."/>
            <person name="Wang P."/>
            <person name="Xu J."/>
            <person name="Bruns T."/>
            <person name="Baldrian P."/>
            <person name="Vilgalys R."/>
            <person name="Henrissat B."/>
            <person name="Grigoriev I.V."/>
            <person name="Hibbett D."/>
            <person name="Nagy L.G."/>
            <person name="Martin F.M."/>
        </authorList>
    </citation>
    <scope>NUCLEOTIDE SEQUENCE</scope>
    <source>
        <strain evidence="1">Prilba</strain>
    </source>
</reference>
<dbReference type="AlphaFoldDB" id="A0A9P5N0R4"/>